<dbReference type="AlphaFoldDB" id="A0A370DY22"/>
<evidence type="ECO:0000256" key="1">
    <source>
        <dbReference type="ARBA" id="ARBA00022849"/>
    </source>
</evidence>
<dbReference type="SMART" id="SM00226">
    <property type="entry name" value="LMWPc"/>
    <property type="match status" value="1"/>
</dbReference>
<organism evidence="3 4">
    <name type="scientific">endosymbiont of Lamellibrachia luymesi</name>
    <dbReference type="NCBI Taxonomy" id="2200907"/>
    <lineage>
        <taxon>Bacteria</taxon>
        <taxon>Pseudomonadati</taxon>
        <taxon>Pseudomonadota</taxon>
        <taxon>Gammaproteobacteria</taxon>
        <taxon>sulfur-oxidizing symbionts</taxon>
    </lineage>
</organism>
<dbReference type="InterPro" id="IPR036196">
    <property type="entry name" value="Ptyr_pPase_sf"/>
</dbReference>
<feature type="domain" description="Phosphotyrosine protein phosphatase I" evidence="2">
    <location>
        <begin position="3"/>
        <end position="128"/>
    </location>
</feature>
<reference evidence="3 4" key="1">
    <citation type="journal article" date="2018" name="ISME J.">
        <title>Endosymbiont genomes yield clues of tubeworm success.</title>
        <authorList>
            <person name="Li Y."/>
            <person name="Liles M.R."/>
            <person name="Halanych K.M."/>
        </authorList>
    </citation>
    <scope>NUCLEOTIDE SEQUENCE [LARGE SCALE GENOMIC DNA]</scope>
    <source>
        <strain evidence="3">A1422</strain>
    </source>
</reference>
<gene>
    <name evidence="3" type="ORF">DIZ79_08905</name>
</gene>
<comment type="caution">
    <text evidence="3">The sequence shown here is derived from an EMBL/GenBank/DDBJ whole genome shotgun (WGS) entry which is preliminary data.</text>
</comment>
<dbReference type="InterPro" id="IPR023485">
    <property type="entry name" value="Ptyr_pPase"/>
</dbReference>
<name>A0A370DY22_9GAMM</name>
<keyword evidence="1" id="KW-0059">Arsenical resistance</keyword>
<dbReference type="PANTHER" id="PTHR43428">
    <property type="entry name" value="ARSENATE REDUCTASE"/>
    <property type="match status" value="1"/>
</dbReference>
<dbReference type="CDD" id="cd16345">
    <property type="entry name" value="LMWP_ArsC"/>
    <property type="match status" value="1"/>
</dbReference>
<dbReference type="GO" id="GO:0046685">
    <property type="term" value="P:response to arsenic-containing substance"/>
    <property type="evidence" value="ECO:0007669"/>
    <property type="project" value="UniProtKB-KW"/>
</dbReference>
<protein>
    <submittedName>
        <fullName evidence="3">Arsenate reductase ArsC</fullName>
    </submittedName>
</protein>
<dbReference type="PANTHER" id="PTHR43428:SF1">
    <property type="entry name" value="ARSENATE REDUCTASE"/>
    <property type="match status" value="1"/>
</dbReference>
<dbReference type="SUPFAM" id="SSF52788">
    <property type="entry name" value="Phosphotyrosine protein phosphatases I"/>
    <property type="match status" value="1"/>
</dbReference>
<dbReference type="EMBL" id="QFXD01000158">
    <property type="protein sequence ID" value="RDH90528.1"/>
    <property type="molecule type" value="Genomic_DNA"/>
</dbReference>
<dbReference type="Proteomes" id="UP000255508">
    <property type="component" value="Unassembled WGS sequence"/>
</dbReference>
<proteinExistence type="predicted"/>
<dbReference type="Gene3D" id="3.40.50.2300">
    <property type="match status" value="1"/>
</dbReference>
<evidence type="ECO:0000259" key="2">
    <source>
        <dbReference type="SMART" id="SM00226"/>
    </source>
</evidence>
<evidence type="ECO:0000313" key="4">
    <source>
        <dbReference type="Proteomes" id="UP000255508"/>
    </source>
</evidence>
<accession>A0A370DY22</accession>
<dbReference type="Pfam" id="PF01451">
    <property type="entry name" value="LMWPc"/>
    <property type="match status" value="1"/>
</dbReference>
<evidence type="ECO:0000313" key="3">
    <source>
        <dbReference type="EMBL" id="RDH90528.1"/>
    </source>
</evidence>
<sequence>MMKAILFVCVENSNRSQMAEAFARLHGSNHLEAFSAGSNPSGQVNPKAIAAMQEKGYDLTIHHSKSFSDLPDAQFDFVISMGCGDRCSHIPALIREDWDLPDPKTLPPEEFNRVRDEIEHRVLDLLTRIN</sequence>